<evidence type="ECO:0000256" key="2">
    <source>
        <dbReference type="ARBA" id="ARBA00022475"/>
    </source>
</evidence>
<dbReference type="Pfam" id="PF02694">
    <property type="entry name" value="UPF0060"/>
    <property type="match status" value="1"/>
</dbReference>
<evidence type="ECO:0000256" key="5">
    <source>
        <dbReference type="ARBA" id="ARBA00023136"/>
    </source>
</evidence>
<feature type="transmembrane region" description="Helical" evidence="7">
    <location>
        <begin position="35"/>
        <end position="55"/>
    </location>
</feature>
<dbReference type="PANTHER" id="PTHR36116:SF1">
    <property type="entry name" value="UPF0060 MEMBRANE PROTEIN YNFA"/>
    <property type="match status" value="1"/>
</dbReference>
<evidence type="ECO:0000256" key="4">
    <source>
        <dbReference type="ARBA" id="ARBA00022989"/>
    </source>
</evidence>
<dbReference type="NCBIfam" id="NF002586">
    <property type="entry name" value="PRK02237.1"/>
    <property type="match status" value="1"/>
</dbReference>
<organism evidence="8 9">
    <name type="scientific">Salmonella diarizonae</name>
    <dbReference type="NCBI Taxonomy" id="59204"/>
    <lineage>
        <taxon>Bacteria</taxon>
        <taxon>Pseudomonadati</taxon>
        <taxon>Pseudomonadota</taxon>
        <taxon>Gammaproteobacteria</taxon>
        <taxon>Enterobacterales</taxon>
        <taxon>Enterobacteriaceae</taxon>
        <taxon>Salmonella</taxon>
    </lineage>
</organism>
<proteinExistence type="inferred from homology"/>
<feature type="transmembrane region" description="Helical" evidence="7">
    <location>
        <begin position="86"/>
        <end position="108"/>
    </location>
</feature>
<feature type="topological domain" description="Periplasmic" evidence="6">
    <location>
        <begin position="1"/>
        <end position="8"/>
    </location>
</feature>
<protein>
    <recommendedName>
        <fullName evidence="6">UPF0060 membrane protein YnfA</fullName>
    </recommendedName>
</protein>
<name>A0A379TZP2_SALDZ</name>
<feature type="topological domain" description="Periplasmic" evidence="6">
    <location>
        <begin position="109"/>
        <end position="126"/>
    </location>
</feature>
<evidence type="ECO:0000313" key="9">
    <source>
        <dbReference type="Proteomes" id="UP000254633"/>
    </source>
</evidence>
<dbReference type="Proteomes" id="UP000254633">
    <property type="component" value="Unassembled WGS sequence"/>
</dbReference>
<keyword evidence="2 6" id="KW-1003">Cell membrane</keyword>
<evidence type="ECO:0000256" key="7">
    <source>
        <dbReference type="SAM" id="Phobius"/>
    </source>
</evidence>
<feature type="transmembrane region" description="Helical" evidence="7">
    <location>
        <begin position="9"/>
        <end position="29"/>
    </location>
</feature>
<dbReference type="PANTHER" id="PTHR36116">
    <property type="entry name" value="UPF0060 MEMBRANE PROTEIN YNFA"/>
    <property type="match status" value="1"/>
</dbReference>
<feature type="transmembrane region" description="Helical" evidence="7">
    <location>
        <begin position="62"/>
        <end position="80"/>
    </location>
</feature>
<dbReference type="AlphaFoldDB" id="A0A379TZP2"/>
<dbReference type="InterPro" id="IPR003844">
    <property type="entry name" value="UPF0060"/>
</dbReference>
<feature type="topological domain" description="Cytoplasmic" evidence="6">
    <location>
        <begin position="85"/>
        <end position="87"/>
    </location>
</feature>
<dbReference type="HAMAP" id="MF_00010">
    <property type="entry name" value="UPF0060"/>
    <property type="match status" value="1"/>
</dbReference>
<keyword evidence="5 6" id="KW-0472">Membrane</keyword>
<dbReference type="EMBL" id="UGXH01000003">
    <property type="protein sequence ID" value="SUG55600.1"/>
    <property type="molecule type" value="Genomic_DNA"/>
</dbReference>
<dbReference type="GO" id="GO:0005886">
    <property type="term" value="C:plasma membrane"/>
    <property type="evidence" value="ECO:0007669"/>
    <property type="project" value="UniProtKB-SubCell"/>
</dbReference>
<gene>
    <name evidence="6 8" type="primary">ynfA</name>
    <name evidence="8" type="ORF">NCTC10060_02744</name>
</gene>
<feature type="topological domain" description="Periplasmic" evidence="6">
    <location>
        <begin position="55"/>
        <end position="63"/>
    </location>
</feature>
<evidence type="ECO:0000256" key="3">
    <source>
        <dbReference type="ARBA" id="ARBA00022692"/>
    </source>
</evidence>
<comment type="subcellular location">
    <subcellularLocation>
        <location evidence="1 6">Cell membrane</location>
        <topology evidence="1 6">Multi-pass membrane protein</topology>
    </subcellularLocation>
</comment>
<dbReference type="InterPro" id="IPR037185">
    <property type="entry name" value="EmrE-like"/>
</dbReference>
<feature type="topological domain" description="Cytoplasmic" evidence="6">
    <location>
        <begin position="30"/>
        <end position="33"/>
    </location>
</feature>
<evidence type="ECO:0000313" key="8">
    <source>
        <dbReference type="EMBL" id="SUG55600.1"/>
    </source>
</evidence>
<keyword evidence="3 6" id="KW-0812">Transmembrane</keyword>
<comment type="similarity">
    <text evidence="6">Belongs to the UPF0060 family.</text>
</comment>
<accession>A0A379TZP2</accession>
<reference evidence="8 9" key="1">
    <citation type="submission" date="2018-06" db="EMBL/GenBank/DDBJ databases">
        <authorList>
            <consortium name="Pathogen Informatics"/>
            <person name="Doyle S."/>
        </authorList>
    </citation>
    <scope>NUCLEOTIDE SEQUENCE [LARGE SCALE GENOMIC DNA]</scope>
    <source>
        <strain evidence="8 9">NCTC10060</strain>
    </source>
</reference>
<evidence type="ECO:0000256" key="1">
    <source>
        <dbReference type="ARBA" id="ARBA00004651"/>
    </source>
</evidence>
<keyword evidence="4 6" id="KW-1133">Transmembrane helix</keyword>
<evidence type="ECO:0000256" key="6">
    <source>
        <dbReference type="HAMAP-Rule" id="MF_00010"/>
    </source>
</evidence>
<dbReference type="SUPFAM" id="SSF103481">
    <property type="entry name" value="Multidrug resistance efflux transporter EmrE"/>
    <property type="match status" value="1"/>
</dbReference>
<sequence>MNLMLKTTLLFFVTALCEIIGCFLPWLWIKRGASVWWLLPAAASLALFVWLLTLHPAASGRVYAAYGGVYVCTALLWLRVVDGVRLTVYDWCGALIALCGMLIIVVGWDVLNVAATRTFCDLVSLF</sequence>